<dbReference type="Pfam" id="PF03140">
    <property type="entry name" value="DUF247"/>
    <property type="match status" value="2"/>
</dbReference>
<gene>
    <name evidence="9" type="ORF">CXB51_021645</name>
</gene>
<dbReference type="Gene3D" id="2.40.160.200">
    <property type="entry name" value="LURP1-related"/>
    <property type="match status" value="1"/>
</dbReference>
<evidence type="ECO:0000313" key="9">
    <source>
        <dbReference type="EMBL" id="KAG8484830.1"/>
    </source>
</evidence>
<keyword evidence="3" id="KW-0999">Mitochondrion inner membrane</keyword>
<keyword evidence="5 8" id="KW-0472">Membrane</keyword>
<organism evidence="9 10">
    <name type="scientific">Gossypium anomalum</name>
    <dbReference type="NCBI Taxonomy" id="47600"/>
    <lineage>
        <taxon>Eukaryota</taxon>
        <taxon>Viridiplantae</taxon>
        <taxon>Streptophyta</taxon>
        <taxon>Embryophyta</taxon>
        <taxon>Tracheophyta</taxon>
        <taxon>Spermatophyta</taxon>
        <taxon>Magnoliopsida</taxon>
        <taxon>eudicotyledons</taxon>
        <taxon>Gunneridae</taxon>
        <taxon>Pentapetalae</taxon>
        <taxon>rosids</taxon>
        <taxon>malvids</taxon>
        <taxon>Malvales</taxon>
        <taxon>Malvaceae</taxon>
        <taxon>Malvoideae</taxon>
        <taxon>Gossypium</taxon>
    </lineage>
</organism>
<comment type="caution">
    <text evidence="9">The sequence shown here is derived from an EMBL/GenBank/DDBJ whole genome shotgun (WGS) entry which is preliminary data.</text>
</comment>
<evidence type="ECO:0000256" key="7">
    <source>
        <dbReference type="SAM" id="MobiDB-lite"/>
    </source>
</evidence>
<evidence type="ECO:0000256" key="4">
    <source>
        <dbReference type="ARBA" id="ARBA00023128"/>
    </source>
</evidence>
<dbReference type="OrthoDB" id="1589813at2759"/>
<dbReference type="InterPro" id="IPR004158">
    <property type="entry name" value="DUF247_pln"/>
</dbReference>
<comment type="similarity">
    <text evidence="2">Belongs to the LOR family.</text>
</comment>
<dbReference type="Proteomes" id="UP000701853">
    <property type="component" value="Chromosome 8"/>
</dbReference>
<comment type="subcellular location">
    <subcellularLocation>
        <location evidence="1">Mitochondrion inner membrane</location>
    </subcellularLocation>
</comment>
<evidence type="ECO:0000256" key="2">
    <source>
        <dbReference type="ARBA" id="ARBA00005437"/>
    </source>
</evidence>
<feature type="compositionally biased region" description="Polar residues" evidence="7">
    <location>
        <begin position="773"/>
        <end position="789"/>
    </location>
</feature>
<evidence type="ECO:0000256" key="6">
    <source>
        <dbReference type="SAM" id="Coils"/>
    </source>
</evidence>
<keyword evidence="10" id="KW-1185">Reference proteome</keyword>
<proteinExistence type="inferred from homology"/>
<keyword evidence="8" id="KW-1133">Transmembrane helix</keyword>
<keyword evidence="6" id="KW-0175">Coiled coil</keyword>
<dbReference type="GO" id="GO:0005743">
    <property type="term" value="C:mitochondrial inner membrane"/>
    <property type="evidence" value="ECO:0007669"/>
    <property type="project" value="UniProtKB-SubCell"/>
</dbReference>
<name>A0A8J5YRI5_9ROSI</name>
<dbReference type="PANTHER" id="PTHR31170">
    <property type="entry name" value="BNAC04G53230D PROTEIN"/>
    <property type="match status" value="1"/>
</dbReference>
<dbReference type="InterPro" id="IPR039297">
    <property type="entry name" value="COX7a"/>
</dbReference>
<protein>
    <submittedName>
        <fullName evidence="9">Uncharacterized protein</fullName>
    </submittedName>
</protein>
<accession>A0A8J5YRI5</accession>
<evidence type="ECO:0000256" key="1">
    <source>
        <dbReference type="ARBA" id="ARBA00004273"/>
    </source>
</evidence>
<dbReference type="AlphaFoldDB" id="A0A8J5YRI5"/>
<feature type="transmembrane region" description="Helical" evidence="8">
    <location>
        <begin position="978"/>
        <end position="1005"/>
    </location>
</feature>
<dbReference type="InterPro" id="IPR025659">
    <property type="entry name" value="Tubby-like_C"/>
</dbReference>
<dbReference type="Pfam" id="PF04525">
    <property type="entry name" value="LOR"/>
    <property type="match status" value="1"/>
</dbReference>
<evidence type="ECO:0000313" key="10">
    <source>
        <dbReference type="Proteomes" id="UP000701853"/>
    </source>
</evidence>
<keyword evidence="8" id="KW-0812">Transmembrane</keyword>
<evidence type="ECO:0000256" key="5">
    <source>
        <dbReference type="ARBA" id="ARBA00023136"/>
    </source>
</evidence>
<feature type="coiled-coil region" evidence="6">
    <location>
        <begin position="627"/>
        <end position="654"/>
    </location>
</feature>
<dbReference type="SUPFAM" id="SSF54518">
    <property type="entry name" value="Tubby C-terminal domain-like"/>
    <property type="match status" value="1"/>
</dbReference>
<dbReference type="Pfam" id="PF02238">
    <property type="entry name" value="COX7a"/>
    <property type="match status" value="2"/>
</dbReference>
<feature type="compositionally biased region" description="Low complexity" evidence="7">
    <location>
        <begin position="790"/>
        <end position="820"/>
    </location>
</feature>
<evidence type="ECO:0000256" key="8">
    <source>
        <dbReference type="SAM" id="Phobius"/>
    </source>
</evidence>
<dbReference type="PANTHER" id="PTHR31170:SF21">
    <property type="match status" value="1"/>
</dbReference>
<sequence length="1012" mass="116717">MSEAPFRPREKLIEYQKYFQGIHKHTYLKGPYDKITSVAIPAALAASSLDEGSITCLMGLEKRNESSHSWLEDIMKLLLYLLNNCLFDRRNIDIPSIDPIGQNASLILDSIQRASNPAPHSRQFHELYLPQLRRFRAMLPPHNEPRNDVHDLHGMFNRCAESYFRTDEEIAHFFNNICMGVTFDIEKSYLSELFEDVNKSYRNDGMKKATDTMRMSEAPFRPREKLIEYQKYFQGIHKHTYLKGPYDKITSVAIPAALAASSLDEGSITCLMGLEKRNESSHSWLEDIKEKQEQRKGKKGKGGDKTPRGIISIIVGVDWSIVRQMKLRKFLLKKSLFLTHVYMNIQTQYVLALILFLELKRREKGRLESFTRMTKVYPNASFTGKVPPCKAEMKEEVMTVWKKSLIFNCNGFTVFDGKVKKSVNIFNNKCLAYVTAGESDGRNNKTMYEIEGSYSRRRCAVLDDRRRIAAEIKRKEGGRGVAFGTDIFRLVVQPNNIRTDFAMALFVAVASCNFKQMGIQMVSIEKGKSAEMEGTSHGESFHHVITIMEEKINQPPRRLSENAGNEFCCIFRVPESFVGINKKAYQPHIVSIGPYHYGKDHLEMMQEHKWRFLGSFLRRTRRHNVDLVRLFRAVEQLEERIRECYSEMIEIDKNSLVKMMVLDGCFVVELFCIVGGLSDTNIDDPIFNMQWILTFIMRDLLRLENQIPFFVLETLFKLSISGSDRKNVRSFTQLSLEFFNYMVQRPVEVIENHADLIGKHLLDLFRMSFLPSSSQVTPRNRTTSSSGELSRNTSSTERTSTISTCLSEETSKMSTSSTEEPSTFLQLIPSAKKLHLAGIQFKQGKSDSFLDVKFNNGVLQIPLLTIDDFSSSVFLNCVAFEQCYHYITNHVTTYATFMGCLINTPSDAGFLCDHKIIENYFGTDEEIARFFNNIRKDVAFDIEKSYLSKLFEDVNEYYRNDWHVRWAGFKHTYFDTPWSFMSAMAALILLILTLIQAFFGMYPYIFPRKSPK</sequence>
<dbReference type="EMBL" id="JAHUZN010000008">
    <property type="protein sequence ID" value="KAG8484830.1"/>
    <property type="molecule type" value="Genomic_DNA"/>
</dbReference>
<reference evidence="9 10" key="1">
    <citation type="journal article" date="2021" name="bioRxiv">
        <title>The Gossypium anomalum genome as a resource for cotton improvement and evolutionary analysis of hybrid incompatibility.</title>
        <authorList>
            <person name="Grover C.E."/>
            <person name="Yuan D."/>
            <person name="Arick M.A."/>
            <person name="Miller E.R."/>
            <person name="Hu G."/>
            <person name="Peterson D.G."/>
            <person name="Wendel J.F."/>
            <person name="Udall J.A."/>
        </authorList>
    </citation>
    <scope>NUCLEOTIDE SEQUENCE [LARGE SCALE GENOMIC DNA]</scope>
    <source>
        <strain evidence="9">JFW-Udall</strain>
        <tissue evidence="9">Leaf</tissue>
    </source>
</reference>
<keyword evidence="4" id="KW-0496">Mitochondrion</keyword>
<evidence type="ECO:0000256" key="3">
    <source>
        <dbReference type="ARBA" id="ARBA00022792"/>
    </source>
</evidence>
<feature type="region of interest" description="Disordered" evidence="7">
    <location>
        <begin position="773"/>
        <end position="820"/>
    </location>
</feature>
<dbReference type="InterPro" id="IPR038595">
    <property type="entry name" value="LOR_sf"/>
</dbReference>
<dbReference type="InterPro" id="IPR007612">
    <property type="entry name" value="LOR"/>
</dbReference>